<comment type="caution">
    <text evidence="1">The sequence shown here is derived from an EMBL/GenBank/DDBJ whole genome shotgun (WGS) entry which is preliminary data.</text>
</comment>
<organism evidence="1">
    <name type="scientific">bioreactor metagenome</name>
    <dbReference type="NCBI Taxonomy" id="1076179"/>
    <lineage>
        <taxon>unclassified sequences</taxon>
        <taxon>metagenomes</taxon>
        <taxon>ecological metagenomes</taxon>
    </lineage>
</organism>
<sequence length="62" mass="7305">MAAQLQRPAKIGIFEGITVIDAKQLPRRDLRARLPHQRRCEIDHRLRQKIIVRQVAAKIVRR</sequence>
<dbReference type="EMBL" id="VSSQ01016555">
    <property type="protein sequence ID" value="MPM58014.1"/>
    <property type="molecule type" value="Genomic_DNA"/>
</dbReference>
<evidence type="ECO:0000313" key="1">
    <source>
        <dbReference type="EMBL" id="MPM58014.1"/>
    </source>
</evidence>
<protein>
    <submittedName>
        <fullName evidence="1">Uncharacterized protein</fullName>
    </submittedName>
</protein>
<gene>
    <name evidence="1" type="ORF">SDC9_104843</name>
</gene>
<dbReference type="AlphaFoldDB" id="A0A645B8J3"/>
<proteinExistence type="predicted"/>
<accession>A0A645B8J3</accession>
<name>A0A645B8J3_9ZZZZ</name>
<reference evidence="1" key="1">
    <citation type="submission" date="2019-08" db="EMBL/GenBank/DDBJ databases">
        <authorList>
            <person name="Kucharzyk K."/>
            <person name="Murdoch R.W."/>
            <person name="Higgins S."/>
            <person name="Loffler F."/>
        </authorList>
    </citation>
    <scope>NUCLEOTIDE SEQUENCE</scope>
</reference>